<comment type="caution">
    <text evidence="2">The sequence shown here is derived from an EMBL/GenBank/DDBJ whole genome shotgun (WGS) entry which is preliminary data.</text>
</comment>
<reference evidence="2" key="1">
    <citation type="submission" date="2016-10" db="EMBL/GenBank/DDBJ databases">
        <authorList>
            <person name="Benchimol M."/>
            <person name="Almeida L.G."/>
            <person name="Vasconcelos A.T."/>
            <person name="Perreira-Neves A."/>
            <person name="Rosa I.A."/>
            <person name="Tasca T."/>
            <person name="Bogo M.R."/>
            <person name="de Souza W."/>
        </authorList>
    </citation>
    <scope>NUCLEOTIDE SEQUENCE [LARGE SCALE GENOMIC DNA]</scope>
    <source>
        <strain evidence="2">K</strain>
    </source>
</reference>
<dbReference type="RefSeq" id="XP_068370082.1">
    <property type="nucleotide sequence ID" value="XM_068496880.1"/>
</dbReference>
<evidence type="ECO:0000313" key="2">
    <source>
        <dbReference type="EMBL" id="OHT16946.1"/>
    </source>
</evidence>
<dbReference type="EMBL" id="MLAK01000057">
    <property type="protein sequence ID" value="OHT16946.1"/>
    <property type="molecule type" value="Genomic_DNA"/>
</dbReference>
<sequence length="701" mass="82332">MKQRKRTSKPAIVIPKQSPKQGAPVKASGKSKPSQGTFLSHQIIDTHEKSEINLETQSFYAQSQKAYYSAYDVPHKVDNKEKQLGGLKPAAPPQEKSEQMKMKINAQESKKTNPRCTNEFLYNRKPQNHQITEETIKNDNFRKHNFESQQEVSEENFSPNKYDQRIEGTQDYLSNTKILENEKKHQTKNVRNLVKEENPSDVYLISPFYEKEKLKKENYINLTVNEISNSLKEKFSNNFLKFYQNCSSLNDESHIKVDKGTDINVITMPDQVKFKYEDGSIINAYFDNDSSIDEIKAFLCKGESIKQVKLQYNNMNIECECFGQLNYKYDEFINVLLLPKDRKPFKEVNPNKQIEFYYYENVNNIIIKNKNDNNKNKNNMIENNKSENNTIENNENEDNKSNGNREDEVKFKVVKDFNELKGKTIKDIRHSVAVWFNLGIQEDEEAEEEEEDAFKNNLSLLNCDLSKTIKVEHPLYIRPKSRIDYFSQIALISNGHLLVDQRKVIKNHYNTYSAMIDREEIFEDEIFNEKYEKVFVYITELENKHEYDDDNCDDYADEIELTFVNDIDEPDNDDNIVTKLLIENYTSATVSDIKQILQKEYLNIKKPKRLSLFSKRSEYIVLLHNEQELIKNIVSPTMNTKFEIKIFEMSSKPVVKRVLDNLEKFTKGTINHQLIKDIYENCNRSIPITMSTLEYMSHHYV</sequence>
<keyword evidence="3" id="KW-1185">Reference proteome</keyword>
<organism evidence="2 3">
    <name type="scientific">Tritrichomonas foetus</name>
    <dbReference type="NCBI Taxonomy" id="1144522"/>
    <lineage>
        <taxon>Eukaryota</taxon>
        <taxon>Metamonada</taxon>
        <taxon>Parabasalia</taxon>
        <taxon>Tritrichomonadida</taxon>
        <taxon>Tritrichomonadidae</taxon>
        <taxon>Tritrichomonas</taxon>
    </lineage>
</organism>
<name>A0A1J4L0L2_9EUKA</name>
<evidence type="ECO:0000256" key="1">
    <source>
        <dbReference type="SAM" id="MobiDB-lite"/>
    </source>
</evidence>
<feature type="region of interest" description="Disordered" evidence="1">
    <location>
        <begin position="80"/>
        <end position="100"/>
    </location>
</feature>
<dbReference type="VEuPathDB" id="TrichDB:TRFO_12837"/>
<dbReference type="Proteomes" id="UP000179807">
    <property type="component" value="Unassembled WGS sequence"/>
</dbReference>
<gene>
    <name evidence="2" type="ORF">TRFO_12837</name>
</gene>
<feature type="region of interest" description="Disordered" evidence="1">
    <location>
        <begin position="1"/>
        <end position="38"/>
    </location>
</feature>
<dbReference type="GeneID" id="94831584"/>
<feature type="region of interest" description="Disordered" evidence="1">
    <location>
        <begin position="369"/>
        <end position="404"/>
    </location>
</feature>
<proteinExistence type="predicted"/>
<dbReference type="AlphaFoldDB" id="A0A1J4L0L2"/>
<protein>
    <submittedName>
        <fullName evidence="2">Uncharacterized protein</fullName>
    </submittedName>
</protein>
<accession>A0A1J4L0L2</accession>
<feature type="compositionally biased region" description="Low complexity" evidence="1">
    <location>
        <begin position="376"/>
        <end position="393"/>
    </location>
</feature>
<evidence type="ECO:0000313" key="3">
    <source>
        <dbReference type="Proteomes" id="UP000179807"/>
    </source>
</evidence>